<keyword evidence="3" id="KW-1185">Reference proteome</keyword>
<dbReference type="Proteomes" id="UP000053558">
    <property type="component" value="Unassembled WGS sequence"/>
</dbReference>
<dbReference type="KEGG" id="cput:CONPUDRAFT_165564"/>
<dbReference type="OMA" id="ARIHWHR"/>
<dbReference type="InterPro" id="IPR046528">
    <property type="entry name" value="DUF6593"/>
</dbReference>
<reference evidence="3" key="1">
    <citation type="journal article" date="2012" name="Science">
        <title>The Paleozoic origin of enzymatic lignin decomposition reconstructed from 31 fungal genomes.</title>
        <authorList>
            <person name="Floudas D."/>
            <person name="Binder M."/>
            <person name="Riley R."/>
            <person name="Barry K."/>
            <person name="Blanchette R.A."/>
            <person name="Henrissat B."/>
            <person name="Martinez A.T."/>
            <person name="Otillar R."/>
            <person name="Spatafora J.W."/>
            <person name="Yadav J.S."/>
            <person name="Aerts A."/>
            <person name="Benoit I."/>
            <person name="Boyd A."/>
            <person name="Carlson A."/>
            <person name="Copeland A."/>
            <person name="Coutinho P.M."/>
            <person name="de Vries R.P."/>
            <person name="Ferreira P."/>
            <person name="Findley K."/>
            <person name="Foster B."/>
            <person name="Gaskell J."/>
            <person name="Glotzer D."/>
            <person name="Gorecki P."/>
            <person name="Heitman J."/>
            <person name="Hesse C."/>
            <person name="Hori C."/>
            <person name="Igarashi K."/>
            <person name="Jurgens J.A."/>
            <person name="Kallen N."/>
            <person name="Kersten P."/>
            <person name="Kohler A."/>
            <person name="Kuees U."/>
            <person name="Kumar T.K.A."/>
            <person name="Kuo A."/>
            <person name="LaButti K."/>
            <person name="Larrondo L.F."/>
            <person name="Lindquist E."/>
            <person name="Ling A."/>
            <person name="Lombard V."/>
            <person name="Lucas S."/>
            <person name="Lundell T."/>
            <person name="Martin R."/>
            <person name="McLaughlin D.J."/>
            <person name="Morgenstern I."/>
            <person name="Morin E."/>
            <person name="Murat C."/>
            <person name="Nagy L.G."/>
            <person name="Nolan M."/>
            <person name="Ohm R.A."/>
            <person name="Patyshakuliyeva A."/>
            <person name="Rokas A."/>
            <person name="Ruiz-Duenas F.J."/>
            <person name="Sabat G."/>
            <person name="Salamov A."/>
            <person name="Samejima M."/>
            <person name="Schmutz J."/>
            <person name="Slot J.C."/>
            <person name="St John F."/>
            <person name="Stenlid J."/>
            <person name="Sun H."/>
            <person name="Sun S."/>
            <person name="Syed K."/>
            <person name="Tsang A."/>
            <person name="Wiebenga A."/>
            <person name="Young D."/>
            <person name="Pisabarro A."/>
            <person name="Eastwood D.C."/>
            <person name="Martin F."/>
            <person name="Cullen D."/>
            <person name="Grigoriev I.V."/>
            <person name="Hibbett D.S."/>
        </authorList>
    </citation>
    <scope>NUCLEOTIDE SEQUENCE [LARGE SCALE GENOMIC DNA]</scope>
    <source>
        <strain evidence="3">RWD-64-598 SS2</strain>
    </source>
</reference>
<accession>A0A5M3MQG0</accession>
<dbReference type="AlphaFoldDB" id="A0A5M3MQG0"/>
<gene>
    <name evidence="2" type="ORF">CONPUDRAFT_165564</name>
</gene>
<sequence>MHLTFSSHDVTNTTLTSDNGHAMFRVDTTGSALSGRTTTIHKTYTDKGGELRSEVVAQIDWQLLHGTTLRFNGNTVNAESFIQNSGLRRRDFSFTGPDGKVYKWHADLRSLQLDAFDGTTVATGSGGKRSLFGSHDGHLTINQAAYFMIDAIVMTFVYVEGTMERRKKAAVAAAAS</sequence>
<name>A0A5M3MQG0_CONPW</name>
<dbReference type="GeneID" id="19205339"/>
<evidence type="ECO:0000313" key="3">
    <source>
        <dbReference type="Proteomes" id="UP000053558"/>
    </source>
</evidence>
<comment type="caution">
    <text evidence="2">The sequence shown here is derived from an EMBL/GenBank/DDBJ whole genome shotgun (WGS) entry which is preliminary data.</text>
</comment>
<feature type="domain" description="DUF6593" evidence="1">
    <location>
        <begin position="9"/>
        <end position="163"/>
    </location>
</feature>
<dbReference type="OrthoDB" id="3360976at2759"/>
<dbReference type="Pfam" id="PF20236">
    <property type="entry name" value="DUF6593"/>
    <property type="match status" value="1"/>
</dbReference>
<evidence type="ECO:0000313" key="2">
    <source>
        <dbReference type="EMBL" id="EIW81413.1"/>
    </source>
</evidence>
<protein>
    <recommendedName>
        <fullName evidence="1">DUF6593 domain-containing protein</fullName>
    </recommendedName>
</protein>
<dbReference type="EMBL" id="JH711578">
    <property type="protein sequence ID" value="EIW81413.1"/>
    <property type="molecule type" value="Genomic_DNA"/>
</dbReference>
<evidence type="ECO:0000259" key="1">
    <source>
        <dbReference type="Pfam" id="PF20236"/>
    </source>
</evidence>
<organism evidence="2 3">
    <name type="scientific">Coniophora puteana (strain RWD-64-598)</name>
    <name type="common">Brown rot fungus</name>
    <dbReference type="NCBI Taxonomy" id="741705"/>
    <lineage>
        <taxon>Eukaryota</taxon>
        <taxon>Fungi</taxon>
        <taxon>Dikarya</taxon>
        <taxon>Basidiomycota</taxon>
        <taxon>Agaricomycotina</taxon>
        <taxon>Agaricomycetes</taxon>
        <taxon>Agaricomycetidae</taxon>
        <taxon>Boletales</taxon>
        <taxon>Coniophorineae</taxon>
        <taxon>Coniophoraceae</taxon>
        <taxon>Coniophora</taxon>
    </lineage>
</organism>
<proteinExistence type="predicted"/>
<dbReference type="RefSeq" id="XP_007768760.1">
    <property type="nucleotide sequence ID" value="XM_007770570.1"/>
</dbReference>